<reference evidence="1" key="1">
    <citation type="submission" date="2020-11" db="EMBL/GenBank/DDBJ databases">
        <title>Connecting structure to function with the recovery of over 1000 high-quality activated sludge metagenome-assembled genomes encoding full-length rRNA genes using long-read sequencing.</title>
        <authorList>
            <person name="Singleton C.M."/>
            <person name="Petriglieri F."/>
            <person name="Kristensen J.M."/>
            <person name="Kirkegaard R.H."/>
            <person name="Michaelsen T.Y."/>
            <person name="Andersen M.H."/>
            <person name="Karst S.M."/>
            <person name="Dueholm M.S."/>
            <person name="Nielsen P.H."/>
            <person name="Albertsen M."/>
        </authorList>
    </citation>
    <scope>NUCLEOTIDE SEQUENCE</scope>
    <source>
        <strain evidence="1">Fred_18-Q3-R57-64_BAT3C.431</strain>
    </source>
</reference>
<proteinExistence type="predicted"/>
<evidence type="ECO:0000313" key="1">
    <source>
        <dbReference type="EMBL" id="QQR93042.1"/>
    </source>
</evidence>
<protein>
    <submittedName>
        <fullName evidence="1">Uncharacterized protein</fullName>
    </submittedName>
</protein>
<sequence length="185" mass="21212">MPTHPAKQPLMGIQIVETHENGFLLMVGPREKGKMFVSTPAIRKVIETYQLTHAQLGYIDLQVNTAHKSIHTHEYYPLQYGVGHLFFRKGVATLAELQIEKLMLKRFPGYSIVSGTKSLAERHHQIVKRGRVPGEPMPLEQAIALTRAKAIANYRKQKNKEAHSMRGRILRVKRWLKSTLSRNRK</sequence>
<name>A0A7T9DKK6_9ARCH</name>
<accession>A0A7T9DKK6</accession>
<dbReference type="Proteomes" id="UP000596004">
    <property type="component" value="Chromosome"/>
</dbReference>
<gene>
    <name evidence="1" type="ORF">IPJ89_02255</name>
</gene>
<dbReference type="EMBL" id="CP064981">
    <property type="protein sequence ID" value="QQR93042.1"/>
    <property type="molecule type" value="Genomic_DNA"/>
</dbReference>
<dbReference type="AlphaFoldDB" id="A0A7T9DKK6"/>
<organism evidence="1">
    <name type="scientific">Candidatus Iainarchaeum sp</name>
    <dbReference type="NCBI Taxonomy" id="3101447"/>
    <lineage>
        <taxon>Archaea</taxon>
        <taxon>Candidatus Iainarchaeota</taxon>
        <taxon>Candidatus Iainarchaeia</taxon>
        <taxon>Candidatus Iainarchaeales</taxon>
        <taxon>Candidatus Iainarchaeaceae</taxon>
        <taxon>Candidatus Iainarchaeum</taxon>
    </lineage>
</organism>